<dbReference type="InterPro" id="IPR036249">
    <property type="entry name" value="Thioredoxin-like_sf"/>
</dbReference>
<evidence type="ECO:0000313" key="1">
    <source>
        <dbReference type="EMBL" id="GAA4547034.1"/>
    </source>
</evidence>
<dbReference type="InterPro" id="IPR009737">
    <property type="entry name" value="Aim32/Apd1-like"/>
</dbReference>
<gene>
    <name evidence="1" type="ORF">GCM10023175_30490</name>
</gene>
<accession>A0ABP8RS67</accession>
<name>A0ABP8RS67_9PSEU</name>
<dbReference type="Pfam" id="PF06999">
    <property type="entry name" value="Suc_Fer-like"/>
    <property type="match status" value="1"/>
</dbReference>
<dbReference type="EMBL" id="BAABGT010000034">
    <property type="protein sequence ID" value="GAA4547034.1"/>
    <property type="molecule type" value="Genomic_DNA"/>
</dbReference>
<proteinExistence type="predicted"/>
<dbReference type="PANTHER" id="PTHR31902">
    <property type="entry name" value="ACTIN PATCHES DISTAL PROTEIN 1"/>
    <property type="match status" value="1"/>
</dbReference>
<dbReference type="Gene3D" id="3.40.30.10">
    <property type="entry name" value="Glutaredoxin"/>
    <property type="match status" value="1"/>
</dbReference>
<dbReference type="Proteomes" id="UP001501598">
    <property type="component" value="Unassembled WGS sequence"/>
</dbReference>
<comment type="caution">
    <text evidence="1">The sequence shown here is derived from an EMBL/GenBank/DDBJ whole genome shotgun (WGS) entry which is preliminary data.</text>
</comment>
<dbReference type="PANTHER" id="PTHR31902:SF22">
    <property type="entry name" value="SLL1203 PROTEIN"/>
    <property type="match status" value="1"/>
</dbReference>
<reference evidence="2" key="1">
    <citation type="journal article" date="2019" name="Int. J. Syst. Evol. Microbiol.">
        <title>The Global Catalogue of Microorganisms (GCM) 10K type strain sequencing project: providing services to taxonomists for standard genome sequencing and annotation.</title>
        <authorList>
            <consortium name="The Broad Institute Genomics Platform"/>
            <consortium name="The Broad Institute Genome Sequencing Center for Infectious Disease"/>
            <person name="Wu L."/>
            <person name="Ma J."/>
        </authorList>
    </citation>
    <scope>NUCLEOTIDE SEQUENCE [LARGE SCALE GENOMIC DNA]</scope>
    <source>
        <strain evidence="2">JCM 17906</strain>
    </source>
</reference>
<protein>
    <submittedName>
        <fullName evidence="1">Sucrase ferredoxin</fullName>
    </submittedName>
</protein>
<evidence type="ECO:0000313" key="2">
    <source>
        <dbReference type="Proteomes" id="UP001501598"/>
    </source>
</evidence>
<dbReference type="SUPFAM" id="SSF52833">
    <property type="entry name" value="Thioredoxin-like"/>
    <property type="match status" value="1"/>
</dbReference>
<sequence length="293" mass="30320">MAGDRLERCSGLARALAEPLPGTAPTAERLVFVESMGAWPRSVDRHPDPAISGLAGRAAEAGRKLFLIRRPGRRRAADAPRTVLVADIAPGRTRVGRFTVDGPADLAALPLGEAGAGTRVTRPSLVVCTHGTRDVCCAVEGRALAQDVAGTGQVDVWECSHLGGHRFAPTALVLPTGYLYGRLDVGTAIAAAKAAGAGEVEPDLCRGRMAWTPAGQVAELAVRAETGLRDADAVSVVDVTMSAAPHTEVVLAGPGGRWAVRIEEERGPARPLSCAGTLERCAPLVATAVRALA</sequence>
<organism evidence="1 2">
    <name type="scientific">Pseudonocardia xishanensis</name>
    <dbReference type="NCBI Taxonomy" id="630995"/>
    <lineage>
        <taxon>Bacteria</taxon>
        <taxon>Bacillati</taxon>
        <taxon>Actinomycetota</taxon>
        <taxon>Actinomycetes</taxon>
        <taxon>Pseudonocardiales</taxon>
        <taxon>Pseudonocardiaceae</taxon>
        <taxon>Pseudonocardia</taxon>
    </lineage>
</organism>
<dbReference type="RefSeq" id="WP_345417898.1">
    <property type="nucleotide sequence ID" value="NZ_BAABGT010000034.1"/>
</dbReference>
<keyword evidence="2" id="KW-1185">Reference proteome</keyword>